<sequence>MREDLRNATRIGGFVGLKKALAAADSELGAGETVNAAGAGHLDGKACVIVATPAGCCSCPPGCSAAPQRRR</sequence>
<gene>
    <name evidence="1" type="ORF">KGD82_16435</name>
</gene>
<dbReference type="EMBL" id="CP074402">
    <property type="protein sequence ID" value="QVJ00348.1"/>
    <property type="molecule type" value="Genomic_DNA"/>
</dbReference>
<dbReference type="Proteomes" id="UP000682416">
    <property type="component" value="Chromosome"/>
</dbReference>
<organism evidence="1 2">
    <name type="scientific">Nocardiopsis eucommiae</name>
    <dbReference type="NCBI Taxonomy" id="2831970"/>
    <lineage>
        <taxon>Bacteria</taxon>
        <taxon>Bacillati</taxon>
        <taxon>Actinomycetota</taxon>
        <taxon>Actinomycetes</taxon>
        <taxon>Streptosporangiales</taxon>
        <taxon>Nocardiopsidaceae</taxon>
        <taxon>Nocardiopsis</taxon>
    </lineage>
</organism>
<dbReference type="AlphaFoldDB" id="A0A975QJD4"/>
<evidence type="ECO:0000313" key="1">
    <source>
        <dbReference type="EMBL" id="QVJ00348.1"/>
    </source>
</evidence>
<name>A0A975QJD4_9ACTN</name>
<proteinExistence type="predicted"/>
<reference evidence="1" key="1">
    <citation type="submission" date="2021-05" db="EMBL/GenBank/DDBJ databases">
        <authorList>
            <person name="Kaiqin L."/>
            <person name="Jian G."/>
        </authorList>
    </citation>
    <scope>NUCLEOTIDE SEQUENCE</scope>
    <source>
        <strain evidence="1">HDS5</strain>
    </source>
</reference>
<keyword evidence="2" id="KW-1185">Reference proteome</keyword>
<dbReference type="KEGG" id="nec:KGD82_16435"/>
<evidence type="ECO:0000313" key="2">
    <source>
        <dbReference type="Proteomes" id="UP000682416"/>
    </source>
</evidence>
<protein>
    <submittedName>
        <fullName evidence="1">Uncharacterized protein</fullName>
    </submittedName>
</protein>
<accession>A0A975QJD4</accession>